<evidence type="ECO:0000256" key="7">
    <source>
        <dbReference type="ARBA" id="ARBA00022989"/>
    </source>
</evidence>
<keyword evidence="7 11" id="KW-1133">Transmembrane helix</keyword>
<evidence type="ECO:0000256" key="4">
    <source>
        <dbReference type="ARBA" id="ARBA00022676"/>
    </source>
</evidence>
<evidence type="ECO:0000256" key="5">
    <source>
        <dbReference type="ARBA" id="ARBA00022679"/>
    </source>
</evidence>
<dbReference type="Proteomes" id="UP000238274">
    <property type="component" value="Unassembled WGS sequence"/>
</dbReference>
<feature type="domain" description="Chitin synthase 4-like" evidence="12">
    <location>
        <begin position="287"/>
        <end position="370"/>
    </location>
</feature>
<evidence type="ECO:0000313" key="13">
    <source>
        <dbReference type="EMBL" id="POW13451.1"/>
    </source>
</evidence>
<dbReference type="InterPro" id="IPR004835">
    <property type="entry name" value="Chitin_synth"/>
</dbReference>
<comment type="caution">
    <text evidence="13">The sequence shown here is derived from an EMBL/GenBank/DDBJ whole genome shotgun (WGS) entry which is preliminary data.</text>
</comment>
<proteinExistence type="predicted"/>
<sequence>MKIDYVKPEEVETQQSQQNKENKKNKIKTGNEPQQQQPTPTTASTSPSNSPTIEYHHHQQQQGSAGTTRRALTRGKTLTRPERYVTPAPLITQNQPGFSSTSTAEGGTPWYSPWPLYVRLVTLPIPSFFLSTIGISDKHAQEAWREKVALCSIALIAALFTGFVTVGMNRALCPIVESNTTGVMIPFDSKSDILGIHGWAFNTSQSKPNGPVNFQQISSAHSGLDISTIFDQSQLSNTPICQDQQSLAFAHSNLCYDPFTKSNACLLPKLEQSTLDQLQLLNQSVPIGYTWDQVAHLDGYIVINGIVLNLLPYLSSNAQPIEGDPVDRAIRHMLQSNLTSMGKDATRLFTYSNDLHSSIPCLISRFRAGSIDKITPGCFISQLFLYVSLIVILGVVLVRFSMAIFFSWFLSDRLIKPPRNLRRKVISPAVLPEGANLSITNKNGAAPWASPSLPPPSNSPTKALHHQFNPLSEKSGLLLDPNSASTNPKTRQQQLAQQKHQQQKVLDSNGLINMAAIGAELFCICLVTCYSEGAEGIKKTLDSISNADYSDARKLLIVVCDGMITGHGEKISTPDVCVGFLDADPLFGDPMPMSYRAVAAGQKEHNQAMVYAGHYTQVEGRRTPMIVVVKCGTIEEGRREKKPGNRGKRDSQMILMNFFSRVTYNDRMSPLDYDLFRKIQALMGVTADFFEVCLMVDADTIIYKDSIRHLVNCMQHDPLIMGVCGETRITNKRQSWVTAIQVFEYYISHHLAKAFESVFGGVTCLPGCFSMYRLKARRLNDGDWVPILSQPEICREYSQSIVTTLHQKNLLLLGEDRFLTTLMIRTFPARKMMFCPQAKCRTLVPDEFAVLVSQRRRWINSTIHNLMELVRVPNLCGTFCFSMQFVVFMELMGTVVLPIAITLTYSLIINSILHPPKNFSDAIPLILLAAILGLPAILILATSRKISYVFWMLIYLIALPVWNFVLPLYAFWHFDDFSWGETRKVEGEAKSQSHDTGALSTFDPNTIPHRRWEDWERSRLKKVKREERRRREFERTFGTQQYHLSTMGGSEYGGGDTVSMISSEDDRWGLAIGNYDSTEVARPPVGLYTVDDNFSSVDGSSVVGGGAAVQSSTTLVNGDELGLILEQGWTDNDDHLYHPHHHYHHHPPVHHHHQQHQQEFIEPKYPSPSRQNLIPTTTRLHSPVGFNLDPNTQLQNHQPPFGYHPHHHSQQQHQQSSSNDNSRSHSPVNGREPRPPQRYRLEDS</sequence>
<keyword evidence="6 11" id="KW-0812">Transmembrane</keyword>
<comment type="subcellular location">
    <subcellularLocation>
        <location evidence="1">Cell membrane</location>
        <topology evidence="1">Multi-pass membrane protein</topology>
    </subcellularLocation>
</comment>
<keyword evidence="4" id="KW-0328">Glycosyltransferase</keyword>
<feature type="transmembrane region" description="Helical" evidence="11">
    <location>
        <begin position="148"/>
        <end position="168"/>
    </location>
</feature>
<evidence type="ECO:0000256" key="9">
    <source>
        <dbReference type="ARBA" id="ARBA00023180"/>
    </source>
</evidence>
<dbReference type="InterPro" id="IPR054295">
    <property type="entry name" value="CHS4-like_dom"/>
</dbReference>
<evidence type="ECO:0000313" key="14">
    <source>
        <dbReference type="Proteomes" id="UP000238274"/>
    </source>
</evidence>
<dbReference type="EMBL" id="PKSM01000097">
    <property type="protein sequence ID" value="POW13451.1"/>
    <property type="molecule type" value="Genomic_DNA"/>
</dbReference>
<evidence type="ECO:0000256" key="1">
    <source>
        <dbReference type="ARBA" id="ARBA00004651"/>
    </source>
</evidence>
<dbReference type="VEuPathDB" id="FungiDB:PSHT_07687"/>
<feature type="transmembrane region" description="Helical" evidence="11">
    <location>
        <begin position="891"/>
        <end position="910"/>
    </location>
</feature>
<keyword evidence="14" id="KW-1185">Reference proteome</keyword>
<feature type="transmembrane region" description="Helical" evidence="11">
    <location>
        <begin position="948"/>
        <end position="972"/>
    </location>
</feature>
<reference evidence="14" key="3">
    <citation type="journal article" date="2018" name="Mol. Plant Microbe Interact.">
        <title>Genome sequence resources for the wheat stripe rust pathogen (Puccinia striiformis f. sp. tritici) and the barley stripe rust pathogen (Puccinia striiformis f. sp. hordei).</title>
        <authorList>
            <person name="Xia C."/>
            <person name="Wang M."/>
            <person name="Yin C."/>
            <person name="Cornejo O.E."/>
            <person name="Hulbert S.H."/>
            <person name="Chen X."/>
        </authorList>
    </citation>
    <scope>NUCLEOTIDE SEQUENCE [LARGE SCALE GENOMIC DNA]</scope>
    <source>
        <strain evidence="14">93TX-2</strain>
    </source>
</reference>
<gene>
    <name evidence="13" type="ORF">PSHT_07687</name>
</gene>
<keyword evidence="8 11" id="KW-0472">Membrane</keyword>
<dbReference type="Pfam" id="PF22997">
    <property type="entry name" value="CHS4"/>
    <property type="match status" value="1"/>
</dbReference>
<dbReference type="Pfam" id="PF03142">
    <property type="entry name" value="Chitin_synth_2"/>
    <property type="match status" value="1"/>
</dbReference>
<feature type="compositionally biased region" description="Low complexity" evidence="10">
    <location>
        <begin position="28"/>
        <end position="52"/>
    </location>
</feature>
<dbReference type="InterPro" id="IPR029044">
    <property type="entry name" value="Nucleotide-diphossugar_trans"/>
</dbReference>
<dbReference type="GO" id="GO:0005886">
    <property type="term" value="C:plasma membrane"/>
    <property type="evidence" value="ECO:0007669"/>
    <property type="project" value="UniProtKB-SubCell"/>
</dbReference>
<dbReference type="GO" id="GO:0004100">
    <property type="term" value="F:chitin synthase activity"/>
    <property type="evidence" value="ECO:0007669"/>
    <property type="project" value="UniProtKB-EC"/>
</dbReference>
<reference evidence="13 14" key="1">
    <citation type="submission" date="2017-12" db="EMBL/GenBank/DDBJ databases">
        <title>Gene loss provides genomic basis for host adaptation in cereal stripe rust fungi.</title>
        <authorList>
            <person name="Xia C."/>
        </authorList>
    </citation>
    <scope>NUCLEOTIDE SEQUENCE [LARGE SCALE GENOMIC DNA]</scope>
    <source>
        <strain evidence="13 14">93TX-2</strain>
    </source>
</reference>
<dbReference type="AlphaFoldDB" id="A0A2S4VVB5"/>
<dbReference type="GO" id="GO:0006031">
    <property type="term" value="P:chitin biosynthetic process"/>
    <property type="evidence" value="ECO:0007669"/>
    <property type="project" value="TreeGrafter"/>
</dbReference>
<dbReference type="CDD" id="cd04190">
    <property type="entry name" value="Chitin_synth_C"/>
    <property type="match status" value="1"/>
</dbReference>
<dbReference type="PANTHER" id="PTHR22914">
    <property type="entry name" value="CHITIN SYNTHASE"/>
    <property type="match status" value="1"/>
</dbReference>
<dbReference type="PANTHER" id="PTHR22914:SF41">
    <property type="entry name" value="CHITIN SYNTHASE 7"/>
    <property type="match status" value="1"/>
</dbReference>
<keyword evidence="5" id="KW-0808">Transferase</keyword>
<evidence type="ECO:0000256" key="2">
    <source>
        <dbReference type="ARBA" id="ARBA00012543"/>
    </source>
</evidence>
<evidence type="ECO:0000256" key="10">
    <source>
        <dbReference type="SAM" id="MobiDB-lite"/>
    </source>
</evidence>
<feature type="compositionally biased region" description="Basic residues" evidence="10">
    <location>
        <begin position="1141"/>
        <end position="1155"/>
    </location>
</feature>
<evidence type="ECO:0000256" key="3">
    <source>
        <dbReference type="ARBA" id="ARBA00022475"/>
    </source>
</evidence>
<feature type="compositionally biased region" description="Basic and acidic residues" evidence="10">
    <location>
        <begin position="1"/>
        <end position="10"/>
    </location>
</feature>
<dbReference type="OrthoDB" id="370884at2759"/>
<feature type="transmembrane region" description="Helical" evidence="11">
    <location>
        <begin position="383"/>
        <end position="410"/>
    </location>
</feature>
<feature type="region of interest" description="Disordered" evidence="10">
    <location>
        <begin position="1141"/>
        <end position="1244"/>
    </location>
</feature>
<dbReference type="GO" id="GO:0030428">
    <property type="term" value="C:cell septum"/>
    <property type="evidence" value="ECO:0007669"/>
    <property type="project" value="TreeGrafter"/>
</dbReference>
<evidence type="ECO:0000256" key="8">
    <source>
        <dbReference type="ARBA" id="ARBA00023136"/>
    </source>
</evidence>
<protein>
    <recommendedName>
        <fullName evidence="2">chitin synthase</fullName>
        <ecNumber evidence="2">2.4.1.16</ecNumber>
    </recommendedName>
</protein>
<reference evidence="14" key="2">
    <citation type="journal article" date="2018" name="BMC Genomics">
        <title>Genomic insights into host adaptation between the wheat stripe rust pathogen (Puccinia striiformis f. sp. tritici) and the barley stripe rust pathogen (Puccinia striiformis f. sp. hordei).</title>
        <authorList>
            <person name="Xia C."/>
            <person name="Wang M."/>
            <person name="Yin C."/>
            <person name="Cornejo O.E."/>
            <person name="Hulbert S.H."/>
            <person name="Chen X."/>
        </authorList>
    </citation>
    <scope>NUCLEOTIDE SEQUENCE [LARGE SCALE GENOMIC DNA]</scope>
    <source>
        <strain evidence="14">93TX-2</strain>
    </source>
</reference>
<accession>A0A2S4VVB5</accession>
<evidence type="ECO:0000259" key="12">
    <source>
        <dbReference type="Pfam" id="PF22997"/>
    </source>
</evidence>
<dbReference type="SUPFAM" id="SSF53448">
    <property type="entry name" value="Nucleotide-diphospho-sugar transferases"/>
    <property type="match status" value="1"/>
</dbReference>
<keyword evidence="3" id="KW-1003">Cell membrane</keyword>
<feature type="compositionally biased region" description="Polar residues" evidence="10">
    <location>
        <begin position="91"/>
        <end position="104"/>
    </location>
</feature>
<name>A0A2S4VVB5_9BASI</name>
<dbReference type="EC" id="2.4.1.16" evidence="2"/>
<feature type="compositionally biased region" description="Low complexity" evidence="10">
    <location>
        <begin position="1211"/>
        <end position="1226"/>
    </location>
</feature>
<evidence type="ECO:0000256" key="6">
    <source>
        <dbReference type="ARBA" id="ARBA00022692"/>
    </source>
</evidence>
<evidence type="ECO:0000256" key="11">
    <source>
        <dbReference type="SAM" id="Phobius"/>
    </source>
</evidence>
<dbReference type="VEuPathDB" id="FungiDB:PSTT_12816"/>
<organism evidence="13 14">
    <name type="scientific">Puccinia striiformis</name>
    <dbReference type="NCBI Taxonomy" id="27350"/>
    <lineage>
        <taxon>Eukaryota</taxon>
        <taxon>Fungi</taxon>
        <taxon>Dikarya</taxon>
        <taxon>Basidiomycota</taxon>
        <taxon>Pucciniomycotina</taxon>
        <taxon>Pucciniomycetes</taxon>
        <taxon>Pucciniales</taxon>
        <taxon>Pucciniaceae</taxon>
        <taxon>Puccinia</taxon>
    </lineage>
</organism>
<feature type="compositionally biased region" description="Polar residues" evidence="10">
    <location>
        <begin position="1168"/>
        <end position="1180"/>
    </location>
</feature>
<keyword evidence="9" id="KW-0325">Glycoprotein</keyword>
<feature type="region of interest" description="Disordered" evidence="10">
    <location>
        <begin position="1"/>
        <end position="104"/>
    </location>
</feature>
<feature type="compositionally biased region" description="Polar residues" evidence="10">
    <location>
        <begin position="1189"/>
        <end position="1198"/>
    </location>
</feature>
<feature type="transmembrane region" description="Helical" evidence="11">
    <location>
        <begin position="922"/>
        <end position="941"/>
    </location>
</feature>
<feature type="compositionally biased region" description="Basic and acidic residues" evidence="10">
    <location>
        <begin position="1231"/>
        <end position="1244"/>
    </location>
</feature>